<evidence type="ECO:0000259" key="3">
    <source>
        <dbReference type="PROSITE" id="PS50174"/>
    </source>
</evidence>
<gene>
    <name evidence="4" type="ORF">OSB1V03_LOCUS8629</name>
</gene>
<feature type="region of interest" description="Disordered" evidence="1">
    <location>
        <begin position="392"/>
        <end position="417"/>
    </location>
</feature>
<dbReference type="OrthoDB" id="2538319at2759"/>
<dbReference type="Pfam" id="PF01585">
    <property type="entry name" value="G-patch"/>
    <property type="match status" value="1"/>
</dbReference>
<organism evidence="4">
    <name type="scientific">Medioppia subpectinata</name>
    <dbReference type="NCBI Taxonomy" id="1979941"/>
    <lineage>
        <taxon>Eukaryota</taxon>
        <taxon>Metazoa</taxon>
        <taxon>Ecdysozoa</taxon>
        <taxon>Arthropoda</taxon>
        <taxon>Chelicerata</taxon>
        <taxon>Arachnida</taxon>
        <taxon>Acari</taxon>
        <taxon>Acariformes</taxon>
        <taxon>Sarcoptiformes</taxon>
        <taxon>Oribatida</taxon>
        <taxon>Brachypylina</taxon>
        <taxon>Oppioidea</taxon>
        <taxon>Oppiidae</taxon>
        <taxon>Medioppia</taxon>
    </lineage>
</organism>
<dbReference type="SMART" id="SM00240">
    <property type="entry name" value="FHA"/>
    <property type="match status" value="1"/>
</dbReference>
<dbReference type="InterPro" id="IPR053027">
    <property type="entry name" value="AGGF1"/>
</dbReference>
<evidence type="ECO:0000256" key="1">
    <source>
        <dbReference type="SAM" id="MobiDB-lite"/>
    </source>
</evidence>
<dbReference type="InterPro" id="IPR000253">
    <property type="entry name" value="FHA_dom"/>
</dbReference>
<accession>A0A7R9KRT6</accession>
<feature type="domain" description="FHA" evidence="2">
    <location>
        <begin position="266"/>
        <end position="296"/>
    </location>
</feature>
<dbReference type="InterPro" id="IPR041591">
    <property type="entry name" value="OCRE"/>
</dbReference>
<protein>
    <recommendedName>
        <fullName evidence="6">Angiogenic factor with G patch and FHA domains 1</fullName>
    </recommendedName>
</protein>
<name>A0A7R9KRT6_9ACAR</name>
<dbReference type="AlphaFoldDB" id="A0A7R9KRT6"/>
<evidence type="ECO:0008006" key="6">
    <source>
        <dbReference type="Google" id="ProtNLM"/>
    </source>
</evidence>
<feature type="compositionally biased region" description="Basic and acidic residues" evidence="1">
    <location>
        <begin position="395"/>
        <end position="410"/>
    </location>
</feature>
<dbReference type="EMBL" id="OC860042">
    <property type="protein sequence ID" value="CAD7628207.1"/>
    <property type="molecule type" value="Genomic_DNA"/>
</dbReference>
<dbReference type="EMBL" id="CAJPIZ010005467">
    <property type="protein sequence ID" value="CAG2108637.1"/>
    <property type="molecule type" value="Genomic_DNA"/>
</dbReference>
<dbReference type="Gene3D" id="2.60.200.20">
    <property type="match status" value="1"/>
</dbReference>
<dbReference type="PROSITE" id="PS50006">
    <property type="entry name" value="FHA_DOMAIN"/>
    <property type="match status" value="1"/>
</dbReference>
<dbReference type="SMART" id="SM00443">
    <property type="entry name" value="G_patch"/>
    <property type="match status" value="1"/>
</dbReference>
<dbReference type="GO" id="GO:0003676">
    <property type="term" value="F:nucleic acid binding"/>
    <property type="evidence" value="ECO:0007669"/>
    <property type="project" value="InterPro"/>
</dbReference>
<dbReference type="Pfam" id="PF00498">
    <property type="entry name" value="FHA"/>
    <property type="match status" value="1"/>
</dbReference>
<dbReference type="Proteomes" id="UP000759131">
    <property type="component" value="Unassembled WGS sequence"/>
</dbReference>
<feature type="domain" description="G-patch" evidence="3">
    <location>
        <begin position="425"/>
        <end position="472"/>
    </location>
</feature>
<evidence type="ECO:0000259" key="2">
    <source>
        <dbReference type="PROSITE" id="PS50006"/>
    </source>
</evidence>
<dbReference type="PANTHER" id="PTHR23106:SF24">
    <property type="entry name" value="ANGIOGENIC FACTOR WITH G PATCH AND FHA DOMAINS 1"/>
    <property type="match status" value="1"/>
</dbReference>
<evidence type="ECO:0000313" key="5">
    <source>
        <dbReference type="Proteomes" id="UP000759131"/>
    </source>
</evidence>
<dbReference type="Pfam" id="PF17780">
    <property type="entry name" value="OCRE"/>
    <property type="match status" value="1"/>
</dbReference>
<proteinExistence type="predicted"/>
<sequence length="472" mass="53321">MASNGEEVDVLTKVSSNEDNDKQVIERLLREKEISLKHNNDLRHELSILSAKLQLHQNVVNIETKCVDTQTDWTLMDSESHNNDKETTLCPKCRQSLSCDKSVVLNDWKQNSETNNTRISDLVRETAQQVVTNNDFQNDYLYDQKSKTYYSRSSGWYYYPKKRRVLDKSENVNKNSETESIEIIVSSSEEEGEIDDSDDISIISDDSNDFDDFNEDKSEVSPPLVRMIVKNSSTLELGSLVMVTCMGAKIGNQSNCDVWITDESSHAEMRYNYEDNNYMIKDLNSTNGTFINGNKIETDCETVVKHCDEICFGKCVLLVHIHYGKDVTCDGCEPGLVIASLKSIGDQNTTNLYEQTDKESDRKRQLKTLKKKYGLKDVDFCEPKAPIITNTNYTDRAEKRRGEKGSDNPYEKTAAGTSLDSALLNSNKGFQMLSKMGWTSGQALGKNQNGIVEPINVINGDSKSQPSLQKEN</sequence>
<dbReference type="InterPro" id="IPR000467">
    <property type="entry name" value="G_patch_dom"/>
</dbReference>
<keyword evidence="5" id="KW-1185">Reference proteome</keyword>
<dbReference type="PANTHER" id="PTHR23106">
    <property type="entry name" value="ANGIOGENIC FACTOR WITH G PATCH AND FHA DOMAINS 1"/>
    <property type="match status" value="1"/>
</dbReference>
<dbReference type="SUPFAM" id="SSF49879">
    <property type="entry name" value="SMAD/FHA domain"/>
    <property type="match status" value="1"/>
</dbReference>
<reference evidence="4" key="1">
    <citation type="submission" date="2020-11" db="EMBL/GenBank/DDBJ databases">
        <authorList>
            <person name="Tran Van P."/>
        </authorList>
    </citation>
    <scope>NUCLEOTIDE SEQUENCE</scope>
</reference>
<dbReference type="InterPro" id="IPR008984">
    <property type="entry name" value="SMAD_FHA_dom_sf"/>
</dbReference>
<dbReference type="PROSITE" id="PS50174">
    <property type="entry name" value="G_PATCH"/>
    <property type="match status" value="1"/>
</dbReference>
<evidence type="ECO:0000313" key="4">
    <source>
        <dbReference type="EMBL" id="CAD7628207.1"/>
    </source>
</evidence>